<evidence type="ECO:0000256" key="2">
    <source>
        <dbReference type="ARBA" id="ARBA00022598"/>
    </source>
</evidence>
<dbReference type="Gene3D" id="3.40.50.620">
    <property type="entry name" value="HUPs"/>
    <property type="match status" value="1"/>
</dbReference>
<evidence type="ECO:0000256" key="7">
    <source>
        <dbReference type="ARBA" id="ARBA00048248"/>
    </source>
</evidence>
<gene>
    <name evidence="10" type="ORF">IW245_004524</name>
</gene>
<dbReference type="GO" id="GO:0005524">
    <property type="term" value="F:ATP binding"/>
    <property type="evidence" value="ECO:0007669"/>
    <property type="project" value="UniProtKB-KW"/>
</dbReference>
<dbReference type="InterPro" id="IPR014729">
    <property type="entry name" value="Rossmann-like_a/b/a_fold"/>
</dbReference>
<protein>
    <recommendedName>
        <fullName evidence="1 8">Tyrosine--tRNA ligase</fullName>
        <ecNumber evidence="1 8">6.1.1.1</ecNumber>
    </recommendedName>
</protein>
<keyword evidence="3 9" id="KW-0547">Nucleotide-binding</keyword>
<comment type="catalytic activity">
    <reaction evidence="7">
        <text>tRNA(Tyr) + L-tyrosine + ATP = L-tyrosyl-tRNA(Tyr) + AMP + diphosphate + H(+)</text>
        <dbReference type="Rhea" id="RHEA:10220"/>
        <dbReference type="Rhea" id="RHEA-COMP:9706"/>
        <dbReference type="Rhea" id="RHEA-COMP:9707"/>
        <dbReference type="ChEBI" id="CHEBI:15378"/>
        <dbReference type="ChEBI" id="CHEBI:30616"/>
        <dbReference type="ChEBI" id="CHEBI:33019"/>
        <dbReference type="ChEBI" id="CHEBI:58315"/>
        <dbReference type="ChEBI" id="CHEBI:78442"/>
        <dbReference type="ChEBI" id="CHEBI:78536"/>
        <dbReference type="ChEBI" id="CHEBI:456215"/>
        <dbReference type="EC" id="6.1.1.1"/>
    </reaction>
</comment>
<reference evidence="10" key="1">
    <citation type="submission" date="2020-11" db="EMBL/GenBank/DDBJ databases">
        <title>Sequencing the genomes of 1000 actinobacteria strains.</title>
        <authorList>
            <person name="Klenk H.-P."/>
        </authorList>
    </citation>
    <scope>NUCLEOTIDE SEQUENCE</scope>
    <source>
        <strain evidence="10">DSM 45356</strain>
    </source>
</reference>
<keyword evidence="4 9" id="KW-0067">ATP-binding</keyword>
<dbReference type="EMBL" id="JADOUF010000001">
    <property type="protein sequence ID" value="MBG6138330.1"/>
    <property type="molecule type" value="Genomic_DNA"/>
</dbReference>
<accession>A0A8J7KHB9</accession>
<evidence type="ECO:0000256" key="9">
    <source>
        <dbReference type="RuleBase" id="RU363036"/>
    </source>
</evidence>
<dbReference type="GO" id="GO:0006437">
    <property type="term" value="P:tyrosyl-tRNA aminoacylation"/>
    <property type="evidence" value="ECO:0007669"/>
    <property type="project" value="UniProtKB-UniRule"/>
</dbReference>
<dbReference type="SUPFAM" id="SSF52374">
    <property type="entry name" value="Nucleotidylyl transferase"/>
    <property type="match status" value="1"/>
</dbReference>
<keyword evidence="2 9" id="KW-0436">Ligase</keyword>
<dbReference type="RefSeq" id="WP_197005104.1">
    <property type="nucleotide sequence ID" value="NZ_BONS01000017.1"/>
</dbReference>
<evidence type="ECO:0000256" key="8">
    <source>
        <dbReference type="NCBIfam" id="TIGR00234"/>
    </source>
</evidence>
<evidence type="ECO:0000256" key="1">
    <source>
        <dbReference type="ARBA" id="ARBA00013160"/>
    </source>
</evidence>
<dbReference type="InterPro" id="IPR001412">
    <property type="entry name" value="aa-tRNA-synth_I_CS"/>
</dbReference>
<keyword evidence="5 9" id="KW-0648">Protein biosynthesis</keyword>
<dbReference type="PRINTS" id="PR01040">
    <property type="entry name" value="TRNASYNTHTYR"/>
</dbReference>
<name>A0A8J7KHB9_9ACTN</name>
<evidence type="ECO:0000313" key="11">
    <source>
        <dbReference type="Proteomes" id="UP000622552"/>
    </source>
</evidence>
<dbReference type="InterPro" id="IPR024088">
    <property type="entry name" value="Tyr-tRNA-ligase_bac-type"/>
</dbReference>
<dbReference type="PANTHER" id="PTHR11766:SF1">
    <property type="entry name" value="TYROSINE--TRNA LIGASE"/>
    <property type="match status" value="1"/>
</dbReference>
<dbReference type="Pfam" id="PF00579">
    <property type="entry name" value="tRNA-synt_1b"/>
    <property type="match status" value="1"/>
</dbReference>
<dbReference type="PANTHER" id="PTHR11766">
    <property type="entry name" value="TYROSYL-TRNA SYNTHETASE"/>
    <property type="match status" value="1"/>
</dbReference>
<dbReference type="GO" id="GO:0004831">
    <property type="term" value="F:tyrosine-tRNA ligase activity"/>
    <property type="evidence" value="ECO:0007669"/>
    <property type="project" value="UniProtKB-UniRule"/>
</dbReference>
<keyword evidence="6 9" id="KW-0030">Aminoacyl-tRNA synthetase</keyword>
<organism evidence="10 11">
    <name type="scientific">Longispora fulva</name>
    <dbReference type="NCBI Taxonomy" id="619741"/>
    <lineage>
        <taxon>Bacteria</taxon>
        <taxon>Bacillati</taxon>
        <taxon>Actinomycetota</taxon>
        <taxon>Actinomycetes</taxon>
        <taxon>Micromonosporales</taxon>
        <taxon>Micromonosporaceae</taxon>
        <taxon>Longispora</taxon>
    </lineage>
</organism>
<evidence type="ECO:0000313" key="10">
    <source>
        <dbReference type="EMBL" id="MBG6138330.1"/>
    </source>
</evidence>
<dbReference type="InterPro" id="IPR002305">
    <property type="entry name" value="aa-tRNA-synth_Ic"/>
</dbReference>
<proteinExistence type="inferred from homology"/>
<dbReference type="Proteomes" id="UP000622552">
    <property type="component" value="Unassembled WGS sequence"/>
</dbReference>
<dbReference type="NCBIfam" id="TIGR00234">
    <property type="entry name" value="tyrS"/>
    <property type="match status" value="1"/>
</dbReference>
<comment type="similarity">
    <text evidence="9">Belongs to the class-I aminoacyl-tRNA synthetase family.</text>
</comment>
<dbReference type="Gene3D" id="1.10.240.10">
    <property type="entry name" value="Tyrosyl-Transfer RNA Synthetase"/>
    <property type="match status" value="1"/>
</dbReference>
<dbReference type="EC" id="6.1.1.1" evidence="1 8"/>
<dbReference type="PROSITE" id="PS00178">
    <property type="entry name" value="AA_TRNA_LIGASE_I"/>
    <property type="match status" value="1"/>
</dbReference>
<evidence type="ECO:0000256" key="6">
    <source>
        <dbReference type="ARBA" id="ARBA00023146"/>
    </source>
</evidence>
<dbReference type="InterPro" id="IPR002307">
    <property type="entry name" value="Tyr-tRNA-ligase"/>
</dbReference>
<sequence length="469" mass="50813">MSRLSESVSRAMNILDTADLSYDGVVYDLLAETTARRSLDLSDLTAREQAELIAGRSLNLIPSVDGLTAAIEKAAAEGRPLVVKYGIDPTSPDVHIGHAVPIIIASRFQRMGHHVVFIIGDVTAKIGDPSGRSSERPALTDADIAGNLSTYQQQVTPFIDFARADLRFNGEWLSEIRLPQLVEIMSRVPVSMSLQREDFRTRLAEGQGLSLAEFMYSIVMALDSVAITADVELGGVDQLLNLQMCRKVMEISGQKPEFVITTPLIEGTDGTGAKMSKSKGNYVGLTASPDDVYGRLMSIPDHLIEPYLQLLTEWTDAEIRHIAKRREDGSAHPMAIKRLLAGEMVAALHGLEAAAAARAEFTARFSKRSFGDAKNLPIVSLETSGGTLLGALITDELGFAESIKAVRRTAQGNGLRLVREVNGDQQILNLAEDAVYQSLREVVATLAQNGDGQVYLKVGRKIALVQMSG</sequence>
<evidence type="ECO:0000256" key="5">
    <source>
        <dbReference type="ARBA" id="ARBA00022917"/>
    </source>
</evidence>
<dbReference type="GO" id="GO:0005829">
    <property type="term" value="C:cytosol"/>
    <property type="evidence" value="ECO:0007669"/>
    <property type="project" value="TreeGrafter"/>
</dbReference>
<keyword evidence="11" id="KW-1185">Reference proteome</keyword>
<dbReference type="AlphaFoldDB" id="A0A8J7KHB9"/>
<comment type="caution">
    <text evidence="10">The sequence shown here is derived from an EMBL/GenBank/DDBJ whole genome shotgun (WGS) entry which is preliminary data.</text>
</comment>
<evidence type="ECO:0000256" key="4">
    <source>
        <dbReference type="ARBA" id="ARBA00022840"/>
    </source>
</evidence>
<evidence type="ECO:0000256" key="3">
    <source>
        <dbReference type="ARBA" id="ARBA00022741"/>
    </source>
</evidence>